<feature type="region of interest" description="Disordered" evidence="1">
    <location>
        <begin position="193"/>
        <end position="235"/>
    </location>
</feature>
<reference evidence="2" key="1">
    <citation type="submission" date="2020-11" db="EMBL/GenBank/DDBJ databases">
        <title>Adaptations for nitrogen fixation in a non-lichenized fungal sporocarp promotes dispersal by wood-feeding termites.</title>
        <authorList>
            <consortium name="DOE Joint Genome Institute"/>
            <person name="Koch R.A."/>
            <person name="Yoon G."/>
            <person name="Arayal U."/>
            <person name="Lail K."/>
            <person name="Amirebrahimi M."/>
            <person name="Labutti K."/>
            <person name="Lipzen A."/>
            <person name="Riley R."/>
            <person name="Barry K."/>
            <person name="Henrissat B."/>
            <person name="Grigoriev I.V."/>
            <person name="Herr J.R."/>
            <person name="Aime M.C."/>
        </authorList>
    </citation>
    <scope>NUCLEOTIDE SEQUENCE</scope>
    <source>
        <strain evidence="2">MCA 3950</strain>
    </source>
</reference>
<sequence>MRAEGYDRLVAKYHKALSLLEDTRYQLYCFLSFQPLPESHEKYLLSSNEAFIEKQWPGLPDSVNMKATDISRDDYRFMQRALRNVIGELYALEQLKVTAIGQTFIRSFPKELQHSFGNDALIPGPFLTHRDMALRIWMRSRKEGDWWNYARDKYPSPPDGFREYCDDEHPDRIGNWYFEIWRRYKEFEGGQDEAQGRHQWSPHVQPVIGSSQTSEEVGFASKRTERPHKRQRLPSQSTTITRMILDTL</sequence>
<organism evidence="2 3">
    <name type="scientific">Guyanagaster necrorhizus</name>
    <dbReference type="NCBI Taxonomy" id="856835"/>
    <lineage>
        <taxon>Eukaryota</taxon>
        <taxon>Fungi</taxon>
        <taxon>Dikarya</taxon>
        <taxon>Basidiomycota</taxon>
        <taxon>Agaricomycotina</taxon>
        <taxon>Agaricomycetes</taxon>
        <taxon>Agaricomycetidae</taxon>
        <taxon>Agaricales</taxon>
        <taxon>Marasmiineae</taxon>
        <taxon>Physalacriaceae</taxon>
        <taxon>Guyanagaster</taxon>
    </lineage>
</organism>
<dbReference type="EMBL" id="MU250535">
    <property type="protein sequence ID" value="KAG7446147.1"/>
    <property type="molecule type" value="Genomic_DNA"/>
</dbReference>
<proteinExistence type="predicted"/>
<comment type="caution">
    <text evidence="2">The sequence shown here is derived from an EMBL/GenBank/DDBJ whole genome shotgun (WGS) entry which is preliminary data.</text>
</comment>
<dbReference type="OrthoDB" id="2851747at2759"/>
<accession>A0A9P7VSR7</accession>
<dbReference type="RefSeq" id="XP_043039647.1">
    <property type="nucleotide sequence ID" value="XM_043179872.1"/>
</dbReference>
<evidence type="ECO:0000313" key="3">
    <source>
        <dbReference type="Proteomes" id="UP000812287"/>
    </source>
</evidence>
<name>A0A9P7VSR7_9AGAR</name>
<dbReference type="AlphaFoldDB" id="A0A9P7VSR7"/>
<gene>
    <name evidence="2" type="ORF">BT62DRAFT_155785</name>
</gene>
<protein>
    <submittedName>
        <fullName evidence="2">Uncharacterized protein</fullName>
    </submittedName>
</protein>
<evidence type="ECO:0000313" key="2">
    <source>
        <dbReference type="EMBL" id="KAG7446147.1"/>
    </source>
</evidence>
<evidence type="ECO:0000256" key="1">
    <source>
        <dbReference type="SAM" id="MobiDB-lite"/>
    </source>
</evidence>
<dbReference type="Proteomes" id="UP000812287">
    <property type="component" value="Unassembled WGS sequence"/>
</dbReference>
<dbReference type="GeneID" id="66102168"/>
<keyword evidence="3" id="KW-1185">Reference proteome</keyword>